<proteinExistence type="predicted"/>
<reference evidence="2 3" key="1">
    <citation type="submission" date="2021-06" db="EMBL/GenBank/DDBJ databases">
        <title>Complete genome of Haloferula helveola possessing various polysaccharide degrading enzymes.</title>
        <authorList>
            <person name="Takami H."/>
            <person name="Huang C."/>
            <person name="Hamasaki K."/>
        </authorList>
    </citation>
    <scope>NUCLEOTIDE SEQUENCE [LARGE SCALE GENOMIC DNA]</scope>
    <source>
        <strain evidence="2 3">CN-1</strain>
    </source>
</reference>
<dbReference type="InterPro" id="IPR025324">
    <property type="entry name" value="DUF4230"/>
</dbReference>
<keyword evidence="1" id="KW-0812">Transmembrane</keyword>
<dbReference type="RefSeq" id="WP_338684962.1">
    <property type="nucleotide sequence ID" value="NZ_AP024702.1"/>
</dbReference>
<dbReference type="Pfam" id="PF14014">
    <property type="entry name" value="DUF4230"/>
    <property type="match status" value="1"/>
</dbReference>
<accession>A0ABN6H4P7</accession>
<gene>
    <name evidence="2" type="ORF">HAHE_25480</name>
</gene>
<protein>
    <submittedName>
        <fullName evidence="2">DUF4230 domain-containing protein</fullName>
    </submittedName>
</protein>
<sequence length="223" mass="25001">MEHQKEIWRTVRWSLVLGAFVLIAWLGVRFFQDSARSTASGIERGLDKILGALTNSDTRIVEGRAEVVERNEIAELALLELRMSATRSYENQAFILKYVSAGTKQLIIRGDYRVTAGYRLKPGVSLQVVDGTPVANFPEPEILGVELIDFQVLNEKDGWWNGVTAEDRAKVLRELRLQMRSEAEKSGALDVVEATLRTRMKDLIGADQVRIEHGTEKESTAAD</sequence>
<name>A0ABN6H4P7_9BACT</name>
<keyword evidence="1" id="KW-0472">Membrane</keyword>
<evidence type="ECO:0000313" key="3">
    <source>
        <dbReference type="Proteomes" id="UP001374893"/>
    </source>
</evidence>
<evidence type="ECO:0000256" key="1">
    <source>
        <dbReference type="SAM" id="Phobius"/>
    </source>
</evidence>
<keyword evidence="1" id="KW-1133">Transmembrane helix</keyword>
<keyword evidence="3" id="KW-1185">Reference proteome</keyword>
<evidence type="ECO:0000313" key="2">
    <source>
        <dbReference type="EMBL" id="BCX48640.1"/>
    </source>
</evidence>
<organism evidence="2 3">
    <name type="scientific">Haloferula helveola</name>
    <dbReference type="NCBI Taxonomy" id="490095"/>
    <lineage>
        <taxon>Bacteria</taxon>
        <taxon>Pseudomonadati</taxon>
        <taxon>Verrucomicrobiota</taxon>
        <taxon>Verrucomicrobiia</taxon>
        <taxon>Verrucomicrobiales</taxon>
        <taxon>Verrucomicrobiaceae</taxon>
        <taxon>Haloferula</taxon>
    </lineage>
</organism>
<dbReference type="Proteomes" id="UP001374893">
    <property type="component" value="Chromosome"/>
</dbReference>
<dbReference type="EMBL" id="AP024702">
    <property type="protein sequence ID" value="BCX48640.1"/>
    <property type="molecule type" value="Genomic_DNA"/>
</dbReference>
<feature type="transmembrane region" description="Helical" evidence="1">
    <location>
        <begin position="12"/>
        <end position="31"/>
    </location>
</feature>